<name>A0A1J1E160_9FLAO</name>
<dbReference type="AlphaFoldDB" id="A0A1J1E160"/>
<sequence length="87" mass="9319">MLKADTSSPVTLKLTIATTAGDIPASFGITLEAFKTEGYVFTADSQNANKYTATIPFVYKKGSIVLFTRNYTATIYKKAAQANGNGQ</sequence>
<accession>A0A1J1E160</accession>
<evidence type="ECO:0000313" key="1">
    <source>
        <dbReference type="EMBL" id="BAV94677.1"/>
    </source>
</evidence>
<dbReference type="Proteomes" id="UP000243197">
    <property type="component" value="Chromosome"/>
</dbReference>
<evidence type="ECO:0000313" key="2">
    <source>
        <dbReference type="Proteomes" id="UP000243197"/>
    </source>
</evidence>
<dbReference type="KEGG" id="ise:JBKA6_0664"/>
<proteinExistence type="predicted"/>
<reference evidence="1 2" key="1">
    <citation type="submission" date="2014-03" db="EMBL/GenBank/DDBJ databases">
        <title>complete genome sequence of Flavobacteriaceae bacterium JBKA-6.</title>
        <authorList>
            <person name="Takano T."/>
            <person name="Nakamura Y."/>
            <person name="Takuma S."/>
            <person name="Yasuike M."/>
            <person name="Matsuyama T."/>
            <person name="Sakai T."/>
            <person name="Fujiwara A."/>
            <person name="Kimoto K."/>
            <person name="Fukuda Y."/>
            <person name="Kondo H."/>
            <person name="Hirono I."/>
            <person name="Nakayasu C."/>
        </authorList>
    </citation>
    <scope>NUCLEOTIDE SEQUENCE [LARGE SCALE GENOMIC DNA]</scope>
    <source>
        <strain evidence="1 2">JBKA-6</strain>
    </source>
</reference>
<organism evidence="1 2">
    <name type="scientific">Ichthyobacterium seriolicida</name>
    <dbReference type="NCBI Taxonomy" id="242600"/>
    <lineage>
        <taxon>Bacteria</taxon>
        <taxon>Pseudomonadati</taxon>
        <taxon>Bacteroidota</taxon>
        <taxon>Flavobacteriia</taxon>
        <taxon>Flavobacteriales</taxon>
        <taxon>Ichthyobacteriaceae</taxon>
        <taxon>Ichthyobacterium</taxon>
    </lineage>
</organism>
<dbReference type="EMBL" id="AP014564">
    <property type="protein sequence ID" value="BAV94677.1"/>
    <property type="molecule type" value="Genomic_DNA"/>
</dbReference>
<protein>
    <submittedName>
        <fullName evidence="1">Uncharacterized protein</fullName>
    </submittedName>
</protein>
<keyword evidence="2" id="KW-1185">Reference proteome</keyword>
<gene>
    <name evidence="1" type="ORF">JBKA6_0664</name>
</gene>
<dbReference type="RefSeq" id="WP_096685850.1">
    <property type="nucleotide sequence ID" value="NZ_AP014564.1"/>
</dbReference>